<dbReference type="KEGG" id="kdj:28971875"/>
<name>A0A1A5ZUC4_9TREE</name>
<evidence type="ECO:0000256" key="3">
    <source>
        <dbReference type="SAM" id="Phobius"/>
    </source>
</evidence>
<dbReference type="RefSeq" id="XP_018259248.1">
    <property type="nucleotide sequence ID" value="XM_018411436.1"/>
</dbReference>
<feature type="coiled-coil region" evidence="1">
    <location>
        <begin position="342"/>
        <end position="402"/>
    </location>
</feature>
<sequence>MSLSPSQQEALQQLLAVTASSTPAQKERDERLLRENGWNVQVTVEQIFSMGTAASDVPNDTTSASPSSSIRTSSSGTRPMMSRLEVDDHNPFLPRHPAGTRRLSGPTRPPRSPVGPGGNTANVGLGLWGLIVWPISIVWGIVGGIWYFIIRTFVPLSLLPRLPSFLLPPSSSSTSANLRRTEDPTTTSLRFIRDLETSTRCSASQGNLPDFYIGPYREFVQHLRKQGRLGLVVVVSGEHENDEEFKKSVLTDEELVRTLKEKDVVVWGADLSSREGYQVAQTLLLTTYPSLTFLSLLPVPNSSTPKLTILTTLSGSPSTTTSASNILQTLTTTILPRVTPFLNRLKRERLSLEEARHLREEQDKAFKEAERKDREKMQIQRQKEELERIQVQRKEREREEKQKYEQNRKIWRKYAKKHLVPTFFPEGKAGETDGVKVAIRTPLSSERHRKTFKRSTSTLSLFVFIDTLLADAEGAEGAGVVVDSPPEGFEDDKLENINWGFEIVTSFPRREIEATSVNGEEYWNIIKQSGGVLFVERKNGSGWGMKIKEGEEASDEEEIVSDSD</sequence>
<evidence type="ECO:0000256" key="2">
    <source>
        <dbReference type="SAM" id="MobiDB-lite"/>
    </source>
</evidence>
<reference evidence="6" key="3">
    <citation type="submission" date="2024-02" db="EMBL/GenBank/DDBJ databases">
        <title>Comparative genomics of Cryptococcus and Kwoniella reveals pathogenesis evolution and contrasting modes of karyotype evolution via chromosome fusion or intercentromeric recombination.</title>
        <authorList>
            <person name="Coelho M.A."/>
            <person name="David-Palma M."/>
            <person name="Shea T."/>
            <person name="Bowers K."/>
            <person name="McGinley-Smith S."/>
            <person name="Mohammad A.W."/>
            <person name="Gnirke A."/>
            <person name="Yurkov A.M."/>
            <person name="Nowrousian M."/>
            <person name="Sun S."/>
            <person name="Cuomo C.A."/>
            <person name="Heitman J."/>
        </authorList>
    </citation>
    <scope>NUCLEOTIDE SEQUENCE</scope>
    <source>
        <strain evidence="6">CBS 10117</strain>
    </source>
</reference>
<evidence type="ECO:0000313" key="7">
    <source>
        <dbReference type="Proteomes" id="UP000078595"/>
    </source>
</evidence>
<dbReference type="CDD" id="cd22249">
    <property type="entry name" value="UDM1_RNF168_RNF169-like"/>
    <property type="match status" value="1"/>
</dbReference>
<dbReference type="PANTHER" id="PTHR23322:SF1">
    <property type="entry name" value="FAS-ASSOCIATED FACTOR 2"/>
    <property type="match status" value="1"/>
</dbReference>
<evidence type="ECO:0000256" key="1">
    <source>
        <dbReference type="SAM" id="Coils"/>
    </source>
</evidence>
<evidence type="ECO:0000313" key="5">
    <source>
        <dbReference type="EMBL" id="OBR81406.1"/>
    </source>
</evidence>
<dbReference type="InterPro" id="IPR050730">
    <property type="entry name" value="UBX_domain-protein"/>
</dbReference>
<dbReference type="AlphaFoldDB" id="A0A1A5ZUC4"/>
<proteinExistence type="predicted"/>
<protein>
    <recommendedName>
        <fullName evidence="4">UAS domain-containing protein</fullName>
    </recommendedName>
</protein>
<accession>A0A1A5ZUC4</accession>
<keyword evidence="7" id="KW-1185">Reference proteome</keyword>
<dbReference type="Proteomes" id="UP000078595">
    <property type="component" value="Chromosome 8"/>
</dbReference>
<dbReference type="EMBL" id="KI894037">
    <property type="protein sequence ID" value="OBR81406.1"/>
    <property type="molecule type" value="Genomic_DNA"/>
</dbReference>
<dbReference type="VEuPathDB" id="FungiDB:I303_08176"/>
<gene>
    <name evidence="5" type="ORF">I303_08176</name>
    <name evidence="6" type="ORF">I303_106567</name>
</gene>
<reference evidence="6" key="2">
    <citation type="submission" date="2013-07" db="EMBL/GenBank/DDBJ databases">
        <authorList>
            <consortium name="The Broad Institute Genome Sequencing Platform"/>
            <person name="Cuomo C."/>
            <person name="Litvintseva A."/>
            <person name="Chen Y."/>
            <person name="Heitman J."/>
            <person name="Sun S."/>
            <person name="Springer D."/>
            <person name="Dromer F."/>
            <person name="Young S.K."/>
            <person name="Zeng Q."/>
            <person name="Gargeya S."/>
            <person name="Fitzgerald M."/>
            <person name="Abouelleil A."/>
            <person name="Alvarado L."/>
            <person name="Berlin A.M."/>
            <person name="Chapman S.B."/>
            <person name="Dewar J."/>
            <person name="Goldberg J."/>
            <person name="Griggs A."/>
            <person name="Gujja S."/>
            <person name="Hansen M."/>
            <person name="Howarth C."/>
            <person name="Imamovic A."/>
            <person name="Larimer J."/>
            <person name="McCowan C."/>
            <person name="Murphy C."/>
            <person name="Pearson M."/>
            <person name="Priest M."/>
            <person name="Roberts A."/>
            <person name="Saif S."/>
            <person name="Shea T."/>
            <person name="Sykes S."/>
            <person name="Wortman J."/>
            <person name="Nusbaum C."/>
            <person name="Birren B."/>
        </authorList>
    </citation>
    <scope>NUCLEOTIDE SEQUENCE</scope>
    <source>
        <strain evidence="6">CBS 10117</strain>
    </source>
</reference>
<dbReference type="OrthoDB" id="1026733at2759"/>
<feature type="transmembrane region" description="Helical" evidence="3">
    <location>
        <begin position="125"/>
        <end position="149"/>
    </location>
</feature>
<organism evidence="5">
    <name type="scientific">Kwoniella dejecticola CBS 10117</name>
    <dbReference type="NCBI Taxonomy" id="1296121"/>
    <lineage>
        <taxon>Eukaryota</taxon>
        <taxon>Fungi</taxon>
        <taxon>Dikarya</taxon>
        <taxon>Basidiomycota</taxon>
        <taxon>Agaricomycotina</taxon>
        <taxon>Tremellomycetes</taxon>
        <taxon>Tremellales</taxon>
        <taxon>Cryptococcaceae</taxon>
        <taxon>Kwoniella</taxon>
    </lineage>
</organism>
<feature type="region of interest" description="Disordered" evidence="2">
    <location>
        <begin position="545"/>
        <end position="564"/>
    </location>
</feature>
<feature type="compositionally biased region" description="Low complexity" evidence="2">
    <location>
        <begin position="61"/>
        <end position="77"/>
    </location>
</feature>
<dbReference type="EMBL" id="CP144537">
    <property type="protein sequence ID" value="WWC63961.1"/>
    <property type="molecule type" value="Genomic_DNA"/>
</dbReference>
<dbReference type="PANTHER" id="PTHR23322">
    <property type="entry name" value="FAS-ASSOCIATED PROTEIN"/>
    <property type="match status" value="1"/>
</dbReference>
<keyword evidence="3" id="KW-1133">Transmembrane helix</keyword>
<dbReference type="Gene3D" id="3.40.30.10">
    <property type="entry name" value="Glutaredoxin"/>
    <property type="match status" value="1"/>
</dbReference>
<feature type="region of interest" description="Disordered" evidence="2">
    <location>
        <begin position="53"/>
        <end position="118"/>
    </location>
</feature>
<dbReference type="GO" id="GO:0036503">
    <property type="term" value="P:ERAD pathway"/>
    <property type="evidence" value="ECO:0007669"/>
    <property type="project" value="TreeGrafter"/>
</dbReference>
<keyword evidence="1" id="KW-0175">Coiled coil</keyword>
<evidence type="ECO:0000259" key="4">
    <source>
        <dbReference type="SMART" id="SM00594"/>
    </source>
</evidence>
<dbReference type="GO" id="GO:0043130">
    <property type="term" value="F:ubiquitin binding"/>
    <property type="evidence" value="ECO:0007669"/>
    <property type="project" value="TreeGrafter"/>
</dbReference>
<dbReference type="SUPFAM" id="SSF52833">
    <property type="entry name" value="Thioredoxin-like"/>
    <property type="match status" value="1"/>
</dbReference>
<evidence type="ECO:0000313" key="6">
    <source>
        <dbReference type="EMBL" id="WWC63961.1"/>
    </source>
</evidence>
<dbReference type="GO" id="GO:0005783">
    <property type="term" value="C:endoplasmic reticulum"/>
    <property type="evidence" value="ECO:0007669"/>
    <property type="project" value="TreeGrafter"/>
</dbReference>
<dbReference type="STRING" id="1296121.A0A1A5ZUC4"/>
<dbReference type="InterPro" id="IPR006577">
    <property type="entry name" value="UAS"/>
</dbReference>
<dbReference type="SMART" id="SM00594">
    <property type="entry name" value="UAS"/>
    <property type="match status" value="1"/>
</dbReference>
<keyword evidence="3" id="KW-0812">Transmembrane</keyword>
<dbReference type="InterPro" id="IPR036249">
    <property type="entry name" value="Thioredoxin-like_sf"/>
</dbReference>
<reference evidence="5" key="1">
    <citation type="submission" date="2013-07" db="EMBL/GenBank/DDBJ databases">
        <title>The Genome Sequence of Cryptococcus dejecticola CBS10117.</title>
        <authorList>
            <consortium name="The Broad Institute Genome Sequencing Platform"/>
            <person name="Cuomo C."/>
            <person name="Litvintseva A."/>
            <person name="Chen Y."/>
            <person name="Heitman J."/>
            <person name="Sun S."/>
            <person name="Springer D."/>
            <person name="Dromer F."/>
            <person name="Young S.K."/>
            <person name="Zeng Q."/>
            <person name="Gargeya S."/>
            <person name="Fitzgerald M."/>
            <person name="Abouelleil A."/>
            <person name="Alvarado L."/>
            <person name="Berlin A.M."/>
            <person name="Chapman S.B."/>
            <person name="Dewar J."/>
            <person name="Goldberg J."/>
            <person name="Griggs A."/>
            <person name="Gujja S."/>
            <person name="Hansen M."/>
            <person name="Howarth C."/>
            <person name="Imamovic A."/>
            <person name="Larimer J."/>
            <person name="McCowan C."/>
            <person name="Murphy C."/>
            <person name="Pearson M."/>
            <person name="Priest M."/>
            <person name="Roberts A."/>
            <person name="Saif S."/>
            <person name="Shea T."/>
            <person name="Sykes S."/>
            <person name="Wortman J."/>
            <person name="Nusbaum C."/>
            <person name="Birren B."/>
        </authorList>
    </citation>
    <scope>NUCLEOTIDE SEQUENCE [LARGE SCALE GENOMIC DNA]</scope>
    <source>
        <strain evidence="5">CBS 10117</strain>
    </source>
</reference>
<feature type="domain" description="UAS" evidence="4">
    <location>
        <begin position="190"/>
        <end position="311"/>
    </location>
</feature>
<keyword evidence="3" id="KW-0472">Membrane</keyword>
<dbReference type="GeneID" id="28971875"/>
<feature type="compositionally biased region" description="Acidic residues" evidence="2">
    <location>
        <begin position="552"/>
        <end position="564"/>
    </location>
</feature>